<evidence type="ECO:0000313" key="6">
    <source>
        <dbReference type="Proteomes" id="UP000235649"/>
    </source>
</evidence>
<dbReference type="SUPFAM" id="SSF54637">
    <property type="entry name" value="Thioesterase/thiol ester dehydrase-isomerase"/>
    <property type="match status" value="1"/>
</dbReference>
<evidence type="ECO:0000313" key="5">
    <source>
        <dbReference type="EMBL" id="PMD69518.1"/>
    </source>
</evidence>
<evidence type="ECO:0000256" key="3">
    <source>
        <dbReference type="PROSITE-ProRule" id="PRU01106"/>
    </source>
</evidence>
<dbReference type="InterPro" id="IPR029069">
    <property type="entry name" value="HotDog_dom_sf"/>
</dbReference>
<dbReference type="PANTHER" id="PTHR11049">
    <property type="entry name" value="ACYL COENZYME A THIOESTER HYDROLASE"/>
    <property type="match status" value="1"/>
</dbReference>
<reference evidence="5 6" key="1">
    <citation type="submission" date="2017-05" db="EMBL/GenBank/DDBJ databases">
        <title>Lactobacillus nurukis nov., sp. nov., isolated from nuruk.</title>
        <authorList>
            <person name="Kim S.-J."/>
        </authorList>
    </citation>
    <scope>NUCLEOTIDE SEQUENCE [LARGE SCALE GENOMIC DNA]</scope>
    <source>
        <strain evidence="5 6">SYF10-1a</strain>
    </source>
</reference>
<dbReference type="GO" id="GO:0009062">
    <property type="term" value="P:fatty acid catabolic process"/>
    <property type="evidence" value="ECO:0007669"/>
    <property type="project" value="TreeGrafter"/>
</dbReference>
<dbReference type="GO" id="GO:0005829">
    <property type="term" value="C:cytosol"/>
    <property type="evidence" value="ECO:0007669"/>
    <property type="project" value="TreeGrafter"/>
</dbReference>
<keyword evidence="6" id="KW-1185">Reference proteome</keyword>
<evidence type="ECO:0000256" key="1">
    <source>
        <dbReference type="ARBA" id="ARBA00010458"/>
    </source>
</evidence>
<dbReference type="PANTHER" id="PTHR11049:SF24">
    <property type="entry name" value="CYTOSOLIC ACYL COENZYME A THIOESTER HYDROLASE"/>
    <property type="match status" value="1"/>
</dbReference>
<dbReference type="CDD" id="cd03442">
    <property type="entry name" value="BFIT_BACH"/>
    <property type="match status" value="1"/>
</dbReference>
<dbReference type="Pfam" id="PF03061">
    <property type="entry name" value="4HBT"/>
    <property type="match status" value="1"/>
</dbReference>
<dbReference type="OrthoDB" id="9791628at2"/>
<sequence>MENIKCSQTLSISNHRVFSSDLNEHNTVFGGRTLMTIDDNSSIAASRVARIETVTASIDQVNFILPFSLQDSMCTESYVSGVGSRSIEVFTKIIGEHLKTGKRFLGLTCFSTFVVTDKDITLPGIVPDNDEAEYVCSGYHKRQSERLEKLLEQEKFNKNISLKFPWQN</sequence>
<gene>
    <name evidence="5" type="ORF">CBP76_08040</name>
</gene>
<name>A0A2N7ATL3_9LACO</name>
<evidence type="ECO:0000256" key="2">
    <source>
        <dbReference type="ARBA" id="ARBA00022801"/>
    </source>
</evidence>
<keyword evidence="2 3" id="KW-0378">Hydrolase</keyword>
<proteinExistence type="inferred from homology"/>
<accession>A0A2N7ATL3</accession>
<dbReference type="InterPro" id="IPR006683">
    <property type="entry name" value="Thioestr_dom"/>
</dbReference>
<dbReference type="InterPro" id="IPR033120">
    <property type="entry name" value="HOTDOG_ACOT"/>
</dbReference>
<protein>
    <submittedName>
        <fullName evidence="5">Acyl-CoA thioesterase</fullName>
    </submittedName>
</protein>
<dbReference type="Proteomes" id="UP000235649">
    <property type="component" value="Unassembled WGS sequence"/>
</dbReference>
<dbReference type="InterPro" id="IPR040170">
    <property type="entry name" value="Cytosol_ACT"/>
</dbReference>
<dbReference type="Gene3D" id="3.10.129.10">
    <property type="entry name" value="Hotdog Thioesterase"/>
    <property type="match status" value="1"/>
</dbReference>
<organism evidence="5 6">
    <name type="scientific">Companilactobacillus nuruki</name>
    <dbReference type="NCBI Taxonomy" id="1993540"/>
    <lineage>
        <taxon>Bacteria</taxon>
        <taxon>Bacillati</taxon>
        <taxon>Bacillota</taxon>
        <taxon>Bacilli</taxon>
        <taxon>Lactobacillales</taxon>
        <taxon>Lactobacillaceae</taxon>
        <taxon>Companilactobacillus</taxon>
    </lineage>
</organism>
<evidence type="ECO:0000259" key="4">
    <source>
        <dbReference type="PROSITE" id="PS51770"/>
    </source>
</evidence>
<comment type="similarity">
    <text evidence="1">Belongs to the acyl coenzyme A hydrolase family.</text>
</comment>
<dbReference type="GO" id="GO:0006637">
    <property type="term" value="P:acyl-CoA metabolic process"/>
    <property type="evidence" value="ECO:0007669"/>
    <property type="project" value="TreeGrafter"/>
</dbReference>
<dbReference type="RefSeq" id="WP_102196385.1">
    <property type="nucleotide sequence ID" value="NZ_NIPR01000027.1"/>
</dbReference>
<comment type="caution">
    <text evidence="5">The sequence shown here is derived from an EMBL/GenBank/DDBJ whole genome shotgun (WGS) entry which is preliminary data.</text>
</comment>
<dbReference type="AlphaFoldDB" id="A0A2N7ATL3"/>
<dbReference type="GO" id="GO:0052816">
    <property type="term" value="F:long-chain fatty acyl-CoA hydrolase activity"/>
    <property type="evidence" value="ECO:0007669"/>
    <property type="project" value="TreeGrafter"/>
</dbReference>
<dbReference type="PROSITE" id="PS51770">
    <property type="entry name" value="HOTDOG_ACOT"/>
    <property type="match status" value="1"/>
</dbReference>
<dbReference type="EMBL" id="NIPR01000027">
    <property type="protein sequence ID" value="PMD69518.1"/>
    <property type="molecule type" value="Genomic_DNA"/>
</dbReference>
<feature type="domain" description="HotDog ACOT-type" evidence="4">
    <location>
        <begin position="7"/>
        <end position="119"/>
    </location>
</feature>